<organism evidence="4 5">
    <name type="scientific">Nocardia pseudobrasiliensis</name>
    <dbReference type="NCBI Taxonomy" id="45979"/>
    <lineage>
        <taxon>Bacteria</taxon>
        <taxon>Bacillati</taxon>
        <taxon>Actinomycetota</taxon>
        <taxon>Actinomycetes</taxon>
        <taxon>Mycobacteriales</taxon>
        <taxon>Nocardiaceae</taxon>
        <taxon>Nocardia</taxon>
    </lineage>
</organism>
<comment type="caution">
    <text evidence="4">The sequence shown here is derived from an EMBL/GenBank/DDBJ whole genome shotgun (WGS) entry which is preliminary data.</text>
</comment>
<name>A0A370ICC0_9NOCA</name>
<comment type="similarity">
    <text evidence="1">Belongs to the short-chain dehydrogenases/reductases (SDR) family.</text>
</comment>
<keyword evidence="5" id="KW-1185">Reference proteome</keyword>
<dbReference type="Gene3D" id="3.40.50.720">
    <property type="entry name" value="NAD(P)-binding Rossmann-like Domain"/>
    <property type="match status" value="1"/>
</dbReference>
<dbReference type="EMBL" id="QQBC01000002">
    <property type="protein sequence ID" value="RDI68382.1"/>
    <property type="molecule type" value="Genomic_DNA"/>
</dbReference>
<dbReference type="InterPro" id="IPR002347">
    <property type="entry name" value="SDR_fam"/>
</dbReference>
<protein>
    <submittedName>
        <fullName evidence="4">Enoyl-ACP reductase-like protein</fullName>
    </submittedName>
</protein>
<dbReference type="PANTHER" id="PTHR48107:SF7">
    <property type="entry name" value="RE15974P"/>
    <property type="match status" value="1"/>
</dbReference>
<evidence type="ECO:0000313" key="4">
    <source>
        <dbReference type="EMBL" id="RDI68382.1"/>
    </source>
</evidence>
<gene>
    <name evidence="4" type="ORF">DFR76_102783</name>
</gene>
<dbReference type="GO" id="GO:0016614">
    <property type="term" value="F:oxidoreductase activity, acting on CH-OH group of donors"/>
    <property type="evidence" value="ECO:0007669"/>
    <property type="project" value="UniProtKB-ARBA"/>
</dbReference>
<dbReference type="Proteomes" id="UP000254869">
    <property type="component" value="Unassembled WGS sequence"/>
</dbReference>
<keyword evidence="2" id="KW-0560">Oxidoreductase</keyword>
<evidence type="ECO:0000256" key="1">
    <source>
        <dbReference type="ARBA" id="ARBA00006484"/>
    </source>
</evidence>
<evidence type="ECO:0000256" key="2">
    <source>
        <dbReference type="ARBA" id="ARBA00023002"/>
    </source>
</evidence>
<dbReference type="SUPFAM" id="SSF51735">
    <property type="entry name" value="NAD(P)-binding Rossmann-fold domains"/>
    <property type="match status" value="1"/>
</dbReference>
<dbReference type="AlphaFoldDB" id="A0A370ICC0"/>
<dbReference type="InterPro" id="IPR036291">
    <property type="entry name" value="NAD(P)-bd_dom_sf"/>
</dbReference>
<proteinExistence type="inferred from homology"/>
<dbReference type="Pfam" id="PF13561">
    <property type="entry name" value="adh_short_C2"/>
    <property type="match status" value="1"/>
</dbReference>
<dbReference type="PANTHER" id="PTHR48107">
    <property type="entry name" value="NADPH-DEPENDENT ALDEHYDE REDUCTASE-LIKE PROTEIN, CHLOROPLASTIC-RELATED"/>
    <property type="match status" value="1"/>
</dbReference>
<accession>A0A370ICC0</accession>
<dbReference type="STRING" id="1210086.GCA_001613105_01359"/>
<evidence type="ECO:0000313" key="5">
    <source>
        <dbReference type="Proteomes" id="UP000254869"/>
    </source>
</evidence>
<feature type="region of interest" description="Disordered" evidence="3">
    <location>
        <begin position="1"/>
        <end position="23"/>
    </location>
</feature>
<sequence length="138" mass="14582">MVGGVHDGATRKSRSDYGSSRGPGRAIALRFAQQGADLVINYARDVKAAADVQAQASAAGAKAIAVQADVSTSDGVEPLFRTALDTFGRLDVVAANAGIETVNIPVTDITEEDFDLLLRVEMNQFAGEQGHRRGHRES</sequence>
<reference evidence="4 5" key="1">
    <citation type="submission" date="2018-07" db="EMBL/GenBank/DDBJ databases">
        <title>Genomic Encyclopedia of Type Strains, Phase IV (KMG-IV): sequencing the most valuable type-strain genomes for metagenomic binning, comparative biology and taxonomic classification.</title>
        <authorList>
            <person name="Goeker M."/>
        </authorList>
    </citation>
    <scope>NUCLEOTIDE SEQUENCE [LARGE SCALE GENOMIC DNA]</scope>
    <source>
        <strain evidence="4 5">DSM 44290</strain>
    </source>
</reference>
<evidence type="ECO:0000256" key="3">
    <source>
        <dbReference type="SAM" id="MobiDB-lite"/>
    </source>
</evidence>